<evidence type="ECO:0000256" key="1">
    <source>
        <dbReference type="ARBA" id="ARBA00023172"/>
    </source>
</evidence>
<dbReference type="InterPro" id="IPR050090">
    <property type="entry name" value="Tyrosine_recombinase_XerCD"/>
</dbReference>
<evidence type="ECO:0000259" key="2">
    <source>
        <dbReference type="PROSITE" id="PS51898"/>
    </source>
</evidence>
<keyword evidence="1" id="KW-0233">DNA recombination</keyword>
<dbReference type="InterPro" id="IPR013762">
    <property type="entry name" value="Integrase-like_cat_sf"/>
</dbReference>
<dbReference type="PROSITE" id="PS51898">
    <property type="entry name" value="TYR_RECOMBINASE"/>
    <property type="match status" value="1"/>
</dbReference>
<dbReference type="GO" id="GO:0015074">
    <property type="term" value="P:DNA integration"/>
    <property type="evidence" value="ECO:0007669"/>
    <property type="project" value="InterPro"/>
</dbReference>
<organism evidence="3 4">
    <name type="scientific">Streptomyces parvulus</name>
    <dbReference type="NCBI Taxonomy" id="146923"/>
    <lineage>
        <taxon>Bacteria</taxon>
        <taxon>Bacillati</taxon>
        <taxon>Actinomycetota</taxon>
        <taxon>Actinomycetes</taxon>
        <taxon>Kitasatosporales</taxon>
        <taxon>Streptomycetaceae</taxon>
        <taxon>Streptomyces</taxon>
    </lineage>
</organism>
<dbReference type="Proteomes" id="UP000253742">
    <property type="component" value="Unassembled WGS sequence"/>
</dbReference>
<gene>
    <name evidence="3" type="ORF">DVZ84_33710</name>
</gene>
<dbReference type="SUPFAM" id="SSF56349">
    <property type="entry name" value="DNA breaking-rejoining enzymes"/>
    <property type="match status" value="1"/>
</dbReference>
<dbReference type="CDD" id="cd00397">
    <property type="entry name" value="DNA_BRE_C"/>
    <property type="match status" value="1"/>
</dbReference>
<reference evidence="3 4" key="1">
    <citation type="submission" date="2018-07" db="EMBL/GenBank/DDBJ databases">
        <title>Genome guided investigation of antibiotics producing actinomycetales strain isolated from a Macau mangrove ecosystem.</title>
        <authorList>
            <person name="Hu D."/>
        </authorList>
    </citation>
    <scope>NUCLEOTIDE SEQUENCE [LARGE SCALE GENOMIC DNA]</scope>
    <source>
        <strain evidence="3 4">2297</strain>
    </source>
</reference>
<protein>
    <submittedName>
        <fullName evidence="3">Site-specific integrase</fullName>
    </submittedName>
</protein>
<dbReference type="AlphaFoldDB" id="A0A369V2B9"/>
<evidence type="ECO:0000313" key="3">
    <source>
        <dbReference type="EMBL" id="RDD84679.1"/>
    </source>
</evidence>
<dbReference type="PANTHER" id="PTHR30349">
    <property type="entry name" value="PHAGE INTEGRASE-RELATED"/>
    <property type="match status" value="1"/>
</dbReference>
<comment type="caution">
    <text evidence="3">The sequence shown here is derived from an EMBL/GenBank/DDBJ whole genome shotgun (WGS) entry which is preliminary data.</text>
</comment>
<accession>A0A369V2B9</accession>
<dbReference type="InterPro" id="IPR002104">
    <property type="entry name" value="Integrase_catalytic"/>
</dbReference>
<dbReference type="RefSeq" id="WP_114532852.1">
    <property type="nucleotide sequence ID" value="NZ_QQBH01000036.1"/>
</dbReference>
<evidence type="ECO:0000313" key="4">
    <source>
        <dbReference type="Proteomes" id="UP000253742"/>
    </source>
</evidence>
<dbReference type="Gene3D" id="1.10.443.10">
    <property type="entry name" value="Intergrase catalytic core"/>
    <property type="match status" value="1"/>
</dbReference>
<dbReference type="GO" id="GO:0003677">
    <property type="term" value="F:DNA binding"/>
    <property type="evidence" value="ECO:0007669"/>
    <property type="project" value="InterPro"/>
</dbReference>
<sequence>MGGDGHVPGSARLHLIDGLPLLRPDEQVFEAMIKGWRNQQLARNLSPGYVDDQERTVRAFVRHADAMPWQWTPQHVDEWSADLRAVHGCVRSTLRNYQGSVRQFCDFLTNPAYGWSDECLRHFGTHPVQVVYDWNAATHADEAEGEPERRAFTRPELEAFFDHADEEVLRVRGKGRKGRKGWLPAFRDAALFKVAYAYGLRRNETRMLDLTDFGRNPEGREFGEYGTLLVRYGKAKKGSPPKRRSVLTVWQWTPGTIEEWISEVRPGMRHSPSRALWPSERGPRVGVQRLDSRFAAYRDAVGLDPALEFHSLRRSYITHLIEDGHDPLFVQQQVGHDHASTTAIYTCVSSDFRTRSLRRVLDATIEAALRPGRTS</sequence>
<feature type="domain" description="Tyr recombinase" evidence="2">
    <location>
        <begin position="147"/>
        <end position="362"/>
    </location>
</feature>
<name>A0A369V2B9_9ACTN</name>
<dbReference type="EMBL" id="QQBH01000036">
    <property type="protein sequence ID" value="RDD84679.1"/>
    <property type="molecule type" value="Genomic_DNA"/>
</dbReference>
<proteinExistence type="predicted"/>
<dbReference type="GO" id="GO:0006310">
    <property type="term" value="P:DNA recombination"/>
    <property type="evidence" value="ECO:0007669"/>
    <property type="project" value="UniProtKB-KW"/>
</dbReference>
<dbReference type="Pfam" id="PF00589">
    <property type="entry name" value="Phage_integrase"/>
    <property type="match status" value="1"/>
</dbReference>
<dbReference type="OrthoDB" id="3698359at2"/>
<dbReference type="InterPro" id="IPR011010">
    <property type="entry name" value="DNA_brk_join_enz"/>
</dbReference>